<feature type="region of interest" description="Disordered" evidence="1">
    <location>
        <begin position="769"/>
        <end position="803"/>
    </location>
</feature>
<feature type="compositionally biased region" description="Acidic residues" evidence="1">
    <location>
        <begin position="446"/>
        <end position="456"/>
    </location>
</feature>
<comment type="caution">
    <text evidence="2">The sequence shown here is derived from an EMBL/GenBank/DDBJ whole genome shotgun (WGS) entry which is preliminary data.</text>
</comment>
<proteinExistence type="predicted"/>
<feature type="compositionally biased region" description="Basic and acidic residues" evidence="1">
    <location>
        <begin position="473"/>
        <end position="512"/>
    </location>
</feature>
<dbReference type="SUPFAM" id="SSF54928">
    <property type="entry name" value="RNA-binding domain, RBD"/>
    <property type="match status" value="1"/>
</dbReference>
<dbReference type="InterPro" id="IPR035979">
    <property type="entry name" value="RBD_domain_sf"/>
</dbReference>
<keyword evidence="3" id="KW-1185">Reference proteome</keyword>
<gene>
    <name evidence="2" type="ORF">PCOR1329_LOCUS77678</name>
</gene>
<feature type="compositionally biased region" description="Basic residues" evidence="1">
    <location>
        <begin position="1287"/>
        <end position="1299"/>
    </location>
</feature>
<dbReference type="InterPro" id="IPR012677">
    <property type="entry name" value="Nucleotide-bd_a/b_plait_sf"/>
</dbReference>
<accession>A0ABN9XQD9</accession>
<protein>
    <submittedName>
        <fullName evidence="2">Uncharacterized protein</fullName>
    </submittedName>
</protein>
<evidence type="ECO:0000313" key="2">
    <source>
        <dbReference type="EMBL" id="CAK0900390.1"/>
    </source>
</evidence>
<feature type="compositionally biased region" description="Basic and acidic residues" evidence="1">
    <location>
        <begin position="348"/>
        <end position="444"/>
    </location>
</feature>
<dbReference type="EMBL" id="CAUYUJ010020771">
    <property type="protein sequence ID" value="CAK0900390.1"/>
    <property type="molecule type" value="Genomic_DNA"/>
</dbReference>
<feature type="non-terminal residue" evidence="2">
    <location>
        <position position="1"/>
    </location>
</feature>
<sequence length="1325" mass="144957">ETKSLVDARWLVDVRAPDWPLSDVVEDIISLVAVPTKATALSATEFLKWCCDTEPESDGVGGVRDAFTQALSLVLQESKKVKGRTPAAELKRLLPWLKLFCREGPGMGKDRFPARWLPAWQPGADGVRPMLNDDPIKAAMLTPAQGFQLLGVLDHPESRFPSLARLEKRDAELLAALAVAKMSGSQLELRTNVVGAPRADAAASDRLMMVLKLLWRAAGLEFNFQGALRLNKCERITRQLALTGSSDNEVDAFAVWGDAEREGDTVLLIAGDPEDYAAEVEELLEAKFQVVFSACSQRPSKVLRLLSHLESKGTFDKFVNRDFPGFSDFDAAARRKREERAQAAERARLEAEGAERERRLAEENAEKLAAEQREKEDRDAERREEERRAAEAAAERQREEALKSMSELEKRKAEAVRKAEEAQRKLADEAAARERAEAERRVAADEGSDEEEGAEEVPDRYEILAQTRQAAEQAKKDRARKAAEDAKKAAEEAKEAKAKAAEEAKSKAKAEGADPADGEEDELQALVLRMRLSEPCGVSCHDTNLSYTELLKQVHYAKEAVQNRDDFHRSVIQFKVQTRGKMPASLKNPKHPLYKCVYPPPPKPEDDLTQEVANRLMPPSVSIWRSNVRGGWHFHVKGHARGSEPWGKHGGSSYQAFLAVLKRAWSTWLRDQTLDISSCPIMGALLSPGDMVTDRMLSHKKGCNKHFKDELIAEGYRELARALGAGANRTGAAHGACELAARCGNAGGGARDEARLPLARPARLSQLAAVDGIGSETRSDHKSGRTARSCQPRIRMSSLSVKPTGEVQCEAGATGSSVVAAPAVASAAAVGTASVTSAETAQQGAHEADRDQGTTAVPGSACREQQEHGRGKTSKDGSLTCMTERPHWPSSTIGDQLKLLQREHDHQCVFVARRLHTLSFASERLVASHFSAFGQVKRVLIAHTKATRSLEAAARVRPGSIGFVVMAHASAVTRILESGSQQVVAGKSIVLEPFRPGSNTGKIPKDLQGALEKLRSTFEGDLRKWINAKKRAERIERDVKIFSEGPGRYPPGTRPFRSSSTLSELDEKWEKSTTGEHSITITIPKESTHREAMAHMHWEAARIHKDIEFASAQHKMGTTRAAAQRHTFAEAVSALVREAKDKDRAAALGLNEPLYETIPEDAVQEKAEALYQAAVDKISKELKHEPEEASDRMEDDHQPELHPAASKFCETVMTKNGAAPAGKPGGAQHIGNGKGKYNTKYNTSTNNTFTGYPKKDDRRKGKTNASPKGAGAGKGKNTAKGEESRNWKTKGFPKGRGKGKGKDTAKGDNTRKGLGKKRGGKGKKK</sequence>
<name>A0ABN9XQD9_9DINO</name>
<feature type="compositionally biased region" description="Low complexity" evidence="1">
    <location>
        <begin position="1236"/>
        <end position="1248"/>
    </location>
</feature>
<organism evidence="2 3">
    <name type="scientific">Prorocentrum cordatum</name>
    <dbReference type="NCBI Taxonomy" id="2364126"/>
    <lineage>
        <taxon>Eukaryota</taxon>
        <taxon>Sar</taxon>
        <taxon>Alveolata</taxon>
        <taxon>Dinophyceae</taxon>
        <taxon>Prorocentrales</taxon>
        <taxon>Prorocentraceae</taxon>
        <taxon>Prorocentrum</taxon>
    </lineage>
</organism>
<feature type="region of interest" description="Disordered" evidence="1">
    <location>
        <begin position="1215"/>
        <end position="1325"/>
    </location>
</feature>
<feature type="region of interest" description="Disordered" evidence="1">
    <location>
        <begin position="348"/>
        <end position="519"/>
    </location>
</feature>
<evidence type="ECO:0000313" key="3">
    <source>
        <dbReference type="Proteomes" id="UP001189429"/>
    </source>
</evidence>
<dbReference type="Gene3D" id="3.30.70.330">
    <property type="match status" value="1"/>
</dbReference>
<dbReference type="Proteomes" id="UP001189429">
    <property type="component" value="Unassembled WGS sequence"/>
</dbReference>
<feature type="region of interest" description="Disordered" evidence="1">
    <location>
        <begin position="840"/>
        <end position="887"/>
    </location>
</feature>
<feature type="compositionally biased region" description="Basic and acidic residues" evidence="1">
    <location>
        <begin position="1300"/>
        <end position="1311"/>
    </location>
</feature>
<feature type="compositionally biased region" description="Basic residues" evidence="1">
    <location>
        <begin position="1313"/>
        <end position="1325"/>
    </location>
</feature>
<reference evidence="2" key="1">
    <citation type="submission" date="2023-10" db="EMBL/GenBank/DDBJ databases">
        <authorList>
            <person name="Chen Y."/>
            <person name="Shah S."/>
            <person name="Dougan E. K."/>
            <person name="Thang M."/>
            <person name="Chan C."/>
        </authorList>
    </citation>
    <scope>NUCLEOTIDE SEQUENCE [LARGE SCALE GENOMIC DNA]</scope>
</reference>
<evidence type="ECO:0000256" key="1">
    <source>
        <dbReference type="SAM" id="MobiDB-lite"/>
    </source>
</evidence>
<feature type="compositionally biased region" description="Basic and acidic residues" evidence="1">
    <location>
        <begin position="864"/>
        <end position="875"/>
    </location>
</feature>